<keyword evidence="1" id="KW-0472">Membrane</keyword>
<feature type="transmembrane region" description="Helical" evidence="1">
    <location>
        <begin position="36"/>
        <end position="57"/>
    </location>
</feature>
<sequence>MDFRNLNSLNVRANFLSGNLLPLESDDSRYSISWKLYGVLMWLLQMVQMSVLIPGLVMVPREKILIDGTVIVVVTIEAFFMVGRIYGHKELVDQFIRKLNDILCVEDNNMRSIVKTTLKPMEAPLQFYWVAGGLSVLLWCCIPFLLVSEKISFRYEDYRVPAVFSKQPFSTEVFLLGSIFILIGNMYIFLKKGSVDIYMIYLVMMITAQYRYIAKKLAATFRDANLPSELQQCYPDIDRWVEKEIKALCRHHTTVLCLSSILKKLLSLSFSMVYVNSVLRFCFIGIMLSTVLSTTFIESLPIVMFTCGSVVQFYILCSCMQQLQDANEYEINCGCFYYWGFYYWGRFNF</sequence>
<dbReference type="OrthoDB" id="8185860at2759"/>
<keyword evidence="1" id="KW-0812">Transmembrane</keyword>
<feature type="transmembrane region" description="Helical" evidence="1">
    <location>
        <begin position="273"/>
        <end position="293"/>
    </location>
</feature>
<dbReference type="GeneID" id="106751576"/>
<feature type="transmembrane region" description="Helical" evidence="1">
    <location>
        <begin position="127"/>
        <end position="148"/>
    </location>
</feature>
<gene>
    <name evidence="3" type="primary">LOC106751576</name>
</gene>
<organism evidence="2 3">
    <name type="scientific">Dinoponera quadriceps</name>
    <name type="common">South American ant</name>
    <dbReference type="NCBI Taxonomy" id="609295"/>
    <lineage>
        <taxon>Eukaryota</taxon>
        <taxon>Metazoa</taxon>
        <taxon>Ecdysozoa</taxon>
        <taxon>Arthropoda</taxon>
        <taxon>Hexapoda</taxon>
        <taxon>Insecta</taxon>
        <taxon>Pterygota</taxon>
        <taxon>Neoptera</taxon>
        <taxon>Endopterygota</taxon>
        <taxon>Hymenoptera</taxon>
        <taxon>Apocrita</taxon>
        <taxon>Aculeata</taxon>
        <taxon>Formicoidea</taxon>
        <taxon>Formicidae</taxon>
        <taxon>Ponerinae</taxon>
        <taxon>Ponerini</taxon>
        <taxon>Dinoponera</taxon>
    </lineage>
</organism>
<feature type="transmembrane region" description="Helical" evidence="1">
    <location>
        <begin position="64"/>
        <end position="86"/>
    </location>
</feature>
<dbReference type="KEGG" id="dqu:106751576"/>
<keyword evidence="1" id="KW-1133">Transmembrane helix</keyword>
<feature type="transmembrane region" description="Helical" evidence="1">
    <location>
        <begin position="299"/>
        <end position="317"/>
    </location>
</feature>
<proteinExistence type="predicted"/>
<evidence type="ECO:0000256" key="1">
    <source>
        <dbReference type="SAM" id="Phobius"/>
    </source>
</evidence>
<reference evidence="3" key="1">
    <citation type="submission" date="2025-08" db="UniProtKB">
        <authorList>
            <consortium name="RefSeq"/>
        </authorList>
    </citation>
    <scope>IDENTIFICATION</scope>
</reference>
<keyword evidence="2" id="KW-1185">Reference proteome</keyword>
<dbReference type="Proteomes" id="UP000515204">
    <property type="component" value="Unplaced"/>
</dbReference>
<dbReference type="AlphaFoldDB" id="A0A6P3YDK1"/>
<evidence type="ECO:0000313" key="2">
    <source>
        <dbReference type="Proteomes" id="UP000515204"/>
    </source>
</evidence>
<feature type="transmembrane region" description="Helical" evidence="1">
    <location>
        <begin position="169"/>
        <end position="189"/>
    </location>
</feature>
<accession>A0A6P3YDK1</accession>
<evidence type="ECO:0000313" key="3">
    <source>
        <dbReference type="RefSeq" id="XP_014487984.1"/>
    </source>
</evidence>
<protein>
    <submittedName>
        <fullName evidence="3">Uncharacterized protein LOC106751576</fullName>
    </submittedName>
</protein>
<feature type="transmembrane region" description="Helical" evidence="1">
    <location>
        <begin position="195"/>
        <end position="213"/>
    </location>
</feature>
<dbReference type="RefSeq" id="XP_014487984.1">
    <property type="nucleotide sequence ID" value="XM_014632498.1"/>
</dbReference>
<name>A0A6P3YDK1_DINQU</name>